<evidence type="ECO:0000256" key="4">
    <source>
        <dbReference type="ARBA" id="ARBA00022475"/>
    </source>
</evidence>
<evidence type="ECO:0000256" key="3">
    <source>
        <dbReference type="ARBA" id="ARBA00022448"/>
    </source>
</evidence>
<accession>A0A210QNN6</accession>
<comment type="caution">
    <text evidence="13">The sequence shown here is derived from an EMBL/GenBank/DDBJ whole genome shotgun (WGS) entry which is preliminary data.</text>
</comment>
<keyword evidence="14" id="KW-1185">Reference proteome</keyword>
<evidence type="ECO:0000256" key="5">
    <source>
        <dbReference type="ARBA" id="ARBA00022692"/>
    </source>
</evidence>
<keyword evidence="9 12" id="KW-0472">Membrane</keyword>
<dbReference type="GO" id="GO:0015293">
    <property type="term" value="F:symporter activity"/>
    <property type="evidence" value="ECO:0007669"/>
    <property type="project" value="TreeGrafter"/>
</dbReference>
<evidence type="ECO:0000256" key="7">
    <source>
        <dbReference type="ARBA" id="ARBA00023053"/>
    </source>
</evidence>
<evidence type="ECO:0000256" key="8">
    <source>
        <dbReference type="ARBA" id="ARBA00023065"/>
    </source>
</evidence>
<dbReference type="GO" id="GO:0005886">
    <property type="term" value="C:plasma membrane"/>
    <property type="evidence" value="ECO:0007669"/>
    <property type="project" value="UniProtKB-SubCell"/>
</dbReference>
<gene>
    <name evidence="13" type="ORF">KP79_PYT09492</name>
</gene>
<dbReference type="Proteomes" id="UP000242188">
    <property type="component" value="Unassembled WGS sequence"/>
</dbReference>
<dbReference type="AlphaFoldDB" id="A0A210QNN6"/>
<keyword evidence="7" id="KW-0915">Sodium</keyword>
<name>A0A210QNN6_MIZYE</name>
<evidence type="ECO:0000256" key="2">
    <source>
        <dbReference type="ARBA" id="ARBA00006434"/>
    </source>
</evidence>
<evidence type="ECO:0000256" key="1">
    <source>
        <dbReference type="ARBA" id="ARBA00004651"/>
    </source>
</evidence>
<evidence type="ECO:0000313" key="14">
    <source>
        <dbReference type="Proteomes" id="UP000242188"/>
    </source>
</evidence>
<dbReference type="InterPro" id="IPR001734">
    <property type="entry name" value="Na/solute_symporter"/>
</dbReference>
<comment type="similarity">
    <text evidence="2 11">Belongs to the sodium:solute symporter (SSF) (TC 2.A.21) family.</text>
</comment>
<keyword evidence="10" id="KW-0739">Sodium transport</keyword>
<keyword evidence="5 12" id="KW-0812">Transmembrane</keyword>
<feature type="transmembrane region" description="Helical" evidence="12">
    <location>
        <begin position="86"/>
        <end position="111"/>
    </location>
</feature>
<keyword evidence="4" id="KW-1003">Cell membrane</keyword>
<feature type="transmembrane region" description="Helical" evidence="12">
    <location>
        <begin position="123"/>
        <end position="146"/>
    </location>
</feature>
<dbReference type="InterPro" id="IPR038377">
    <property type="entry name" value="Na/Glc_symporter_sf"/>
</dbReference>
<reference evidence="13 14" key="1">
    <citation type="journal article" date="2017" name="Nat. Ecol. Evol.">
        <title>Scallop genome provides insights into evolution of bilaterian karyotype and development.</title>
        <authorList>
            <person name="Wang S."/>
            <person name="Zhang J."/>
            <person name="Jiao W."/>
            <person name="Li J."/>
            <person name="Xun X."/>
            <person name="Sun Y."/>
            <person name="Guo X."/>
            <person name="Huan P."/>
            <person name="Dong B."/>
            <person name="Zhang L."/>
            <person name="Hu X."/>
            <person name="Sun X."/>
            <person name="Wang J."/>
            <person name="Zhao C."/>
            <person name="Wang Y."/>
            <person name="Wang D."/>
            <person name="Huang X."/>
            <person name="Wang R."/>
            <person name="Lv J."/>
            <person name="Li Y."/>
            <person name="Zhang Z."/>
            <person name="Liu B."/>
            <person name="Lu W."/>
            <person name="Hui Y."/>
            <person name="Liang J."/>
            <person name="Zhou Z."/>
            <person name="Hou R."/>
            <person name="Li X."/>
            <person name="Liu Y."/>
            <person name="Li H."/>
            <person name="Ning X."/>
            <person name="Lin Y."/>
            <person name="Zhao L."/>
            <person name="Xing Q."/>
            <person name="Dou J."/>
            <person name="Li Y."/>
            <person name="Mao J."/>
            <person name="Guo H."/>
            <person name="Dou H."/>
            <person name="Li T."/>
            <person name="Mu C."/>
            <person name="Jiang W."/>
            <person name="Fu Q."/>
            <person name="Fu X."/>
            <person name="Miao Y."/>
            <person name="Liu J."/>
            <person name="Yu Q."/>
            <person name="Li R."/>
            <person name="Liao H."/>
            <person name="Li X."/>
            <person name="Kong Y."/>
            <person name="Jiang Z."/>
            <person name="Chourrout D."/>
            <person name="Li R."/>
            <person name="Bao Z."/>
        </authorList>
    </citation>
    <scope>NUCLEOTIDE SEQUENCE [LARGE SCALE GENOMIC DNA]</scope>
    <source>
        <strain evidence="13 14">PY_sf001</strain>
    </source>
</reference>
<dbReference type="GO" id="GO:0006814">
    <property type="term" value="P:sodium ion transport"/>
    <property type="evidence" value="ECO:0007669"/>
    <property type="project" value="UniProtKB-KW"/>
</dbReference>
<evidence type="ECO:0000256" key="6">
    <source>
        <dbReference type="ARBA" id="ARBA00022989"/>
    </source>
</evidence>
<dbReference type="Gene3D" id="1.20.1730.10">
    <property type="entry name" value="Sodium/glucose cotransporter"/>
    <property type="match status" value="1"/>
</dbReference>
<feature type="transmembrane region" description="Helical" evidence="12">
    <location>
        <begin position="13"/>
        <end position="33"/>
    </location>
</feature>
<dbReference type="Pfam" id="PF00474">
    <property type="entry name" value="SSF"/>
    <property type="match status" value="1"/>
</dbReference>
<organism evidence="13 14">
    <name type="scientific">Mizuhopecten yessoensis</name>
    <name type="common">Japanese scallop</name>
    <name type="synonym">Patinopecten yessoensis</name>
    <dbReference type="NCBI Taxonomy" id="6573"/>
    <lineage>
        <taxon>Eukaryota</taxon>
        <taxon>Metazoa</taxon>
        <taxon>Spiralia</taxon>
        <taxon>Lophotrochozoa</taxon>
        <taxon>Mollusca</taxon>
        <taxon>Bivalvia</taxon>
        <taxon>Autobranchia</taxon>
        <taxon>Pteriomorphia</taxon>
        <taxon>Pectinida</taxon>
        <taxon>Pectinoidea</taxon>
        <taxon>Pectinidae</taxon>
        <taxon>Mizuhopecten</taxon>
    </lineage>
</organism>
<evidence type="ECO:0000313" key="13">
    <source>
        <dbReference type="EMBL" id="OWF50356.1"/>
    </source>
</evidence>
<dbReference type="OrthoDB" id="6132759at2759"/>
<feature type="transmembrane region" description="Helical" evidence="12">
    <location>
        <begin position="53"/>
        <end position="74"/>
    </location>
</feature>
<comment type="subcellular location">
    <subcellularLocation>
        <location evidence="1">Cell membrane</location>
        <topology evidence="1">Multi-pass membrane protein</topology>
    </subcellularLocation>
</comment>
<evidence type="ECO:0000256" key="11">
    <source>
        <dbReference type="RuleBase" id="RU362091"/>
    </source>
</evidence>
<proteinExistence type="inferred from homology"/>
<keyword evidence="3" id="KW-0813">Transport</keyword>
<dbReference type="PANTHER" id="PTHR42985">
    <property type="entry name" value="SODIUM-COUPLED MONOCARBOXYLATE TRANSPORTER"/>
    <property type="match status" value="1"/>
</dbReference>
<dbReference type="PROSITE" id="PS50283">
    <property type="entry name" value="NA_SOLUT_SYMP_3"/>
    <property type="match status" value="1"/>
</dbReference>
<dbReference type="PANTHER" id="PTHR42985:SF40">
    <property type="entry name" value="LD47995P-RELATED"/>
    <property type="match status" value="1"/>
</dbReference>
<dbReference type="EMBL" id="NEDP02002617">
    <property type="protein sequence ID" value="OWF50356.1"/>
    <property type="molecule type" value="Genomic_DNA"/>
</dbReference>
<evidence type="ECO:0000256" key="12">
    <source>
        <dbReference type="SAM" id="Phobius"/>
    </source>
</evidence>
<dbReference type="InterPro" id="IPR051163">
    <property type="entry name" value="Sodium:Solute_Symporter_SSF"/>
</dbReference>
<evidence type="ECO:0000256" key="10">
    <source>
        <dbReference type="ARBA" id="ARBA00023201"/>
    </source>
</evidence>
<keyword evidence="6 12" id="KW-1133">Transmembrane helix</keyword>
<keyword evidence="8" id="KW-0406">Ion transport</keyword>
<evidence type="ECO:0000256" key="9">
    <source>
        <dbReference type="ARBA" id="ARBA00023136"/>
    </source>
</evidence>
<sequence length="153" mass="17222">MAISFVPIPNLHIADYVVMVIFLCICMGIGIYYGYTTSKNPTLENYFFGNRRLLILPVAMSLFVTFTSAISIMGHPAEVYVYGIRVIYGGVPSILSMSIANVTIVPLLFPLKLISTYEVRLSICYSSCYMSVGILSITIMLCWLWRNIRYSSE</sequence>
<protein>
    <submittedName>
        <fullName evidence="13">Sodium/iodide cotransporter</fullName>
    </submittedName>
</protein>